<evidence type="ECO:0000313" key="2">
    <source>
        <dbReference type="EMBL" id="KAK2636709.1"/>
    </source>
</evidence>
<dbReference type="InterPro" id="IPR005135">
    <property type="entry name" value="Endo/exonuclease/phosphatase"/>
</dbReference>
<dbReference type="SUPFAM" id="SSF56219">
    <property type="entry name" value="DNase I-like"/>
    <property type="match status" value="1"/>
</dbReference>
<dbReference type="EMBL" id="JANJYI010000009">
    <property type="protein sequence ID" value="KAK2636709.1"/>
    <property type="molecule type" value="Genomic_DNA"/>
</dbReference>
<dbReference type="Proteomes" id="UP001280121">
    <property type="component" value="Unassembled WGS sequence"/>
</dbReference>
<gene>
    <name evidence="2" type="ORF">Ddye_031501</name>
</gene>
<evidence type="ECO:0000259" key="1">
    <source>
        <dbReference type="Pfam" id="PF03372"/>
    </source>
</evidence>
<dbReference type="GO" id="GO:0003824">
    <property type="term" value="F:catalytic activity"/>
    <property type="evidence" value="ECO:0007669"/>
    <property type="project" value="InterPro"/>
</dbReference>
<dbReference type="AlphaFoldDB" id="A0AAD9TJE7"/>
<evidence type="ECO:0000313" key="3">
    <source>
        <dbReference type="Proteomes" id="UP001280121"/>
    </source>
</evidence>
<keyword evidence="3" id="KW-1185">Reference proteome</keyword>
<proteinExistence type="predicted"/>
<dbReference type="InterPro" id="IPR036691">
    <property type="entry name" value="Endo/exonu/phosph_ase_sf"/>
</dbReference>
<organism evidence="2 3">
    <name type="scientific">Dipteronia dyeriana</name>
    <dbReference type="NCBI Taxonomy" id="168575"/>
    <lineage>
        <taxon>Eukaryota</taxon>
        <taxon>Viridiplantae</taxon>
        <taxon>Streptophyta</taxon>
        <taxon>Embryophyta</taxon>
        <taxon>Tracheophyta</taxon>
        <taxon>Spermatophyta</taxon>
        <taxon>Magnoliopsida</taxon>
        <taxon>eudicotyledons</taxon>
        <taxon>Gunneridae</taxon>
        <taxon>Pentapetalae</taxon>
        <taxon>rosids</taxon>
        <taxon>malvids</taxon>
        <taxon>Sapindales</taxon>
        <taxon>Sapindaceae</taxon>
        <taxon>Hippocastanoideae</taxon>
        <taxon>Acereae</taxon>
        <taxon>Dipteronia</taxon>
    </lineage>
</organism>
<name>A0AAD9TJE7_9ROSI</name>
<feature type="domain" description="Endonuclease/exonuclease/phosphatase" evidence="1">
    <location>
        <begin position="4"/>
        <end position="198"/>
    </location>
</feature>
<dbReference type="PANTHER" id="PTHR33710">
    <property type="entry name" value="BNAC02G09200D PROTEIN"/>
    <property type="match status" value="1"/>
</dbReference>
<sequence length="428" mass="49484">MTTLSWNCCGLGNPSTVRVLMDLVHQTKPKFVFLIETMVHRDKLDRIKILLGFEGVFVVNSIGHGGELAFLWRDKDSAQLLSFSHHHIDVIVNLPNMNQWRLTGFYGHAERNHRRASWDLLRNLSSRSRCCIGDFNDLLQSSEKRGNIAHPNWLLDGFRQAVEESGLVDIGMLGYQYTWERRRGHPDWVEERLDRALALSLCCGLFQYVNLKNLETTTSDHSAIILDFHLSTNSSRPRKFRFENMWLHEPDCRDIVATSWESVRELSILGKINLCGSALMNWGVGIACRFKDQLVKCNKKMKSLRNHRDPASICQFEHARIDYNQILAQQEDFWKQRSKQHWLKSGDCNSRYFHISASSRKKRNTISQLKNKDGCWKTWETGLGNLLVSYFQKLFSSKGCDGQAILNCISKQLSETQRDMLVADFSHT</sequence>
<dbReference type="Pfam" id="PF03372">
    <property type="entry name" value="Exo_endo_phos"/>
    <property type="match status" value="1"/>
</dbReference>
<reference evidence="2" key="1">
    <citation type="journal article" date="2023" name="Plant J.">
        <title>Genome sequences and population genomics provide insights into the demographic history, inbreeding, and mutation load of two 'living fossil' tree species of Dipteronia.</title>
        <authorList>
            <person name="Feng Y."/>
            <person name="Comes H.P."/>
            <person name="Chen J."/>
            <person name="Zhu S."/>
            <person name="Lu R."/>
            <person name="Zhang X."/>
            <person name="Li P."/>
            <person name="Qiu J."/>
            <person name="Olsen K.M."/>
            <person name="Qiu Y."/>
        </authorList>
    </citation>
    <scope>NUCLEOTIDE SEQUENCE</scope>
    <source>
        <strain evidence="2">KIB01</strain>
    </source>
</reference>
<dbReference type="PANTHER" id="PTHR33710:SF71">
    <property type="entry name" value="ENDONUCLEASE_EXONUCLEASE_PHOSPHATASE DOMAIN-CONTAINING PROTEIN"/>
    <property type="match status" value="1"/>
</dbReference>
<accession>A0AAD9TJE7</accession>
<dbReference type="Gene3D" id="3.60.10.10">
    <property type="entry name" value="Endonuclease/exonuclease/phosphatase"/>
    <property type="match status" value="1"/>
</dbReference>
<protein>
    <recommendedName>
        <fullName evidence="1">Endonuclease/exonuclease/phosphatase domain-containing protein</fullName>
    </recommendedName>
</protein>
<comment type="caution">
    <text evidence="2">The sequence shown here is derived from an EMBL/GenBank/DDBJ whole genome shotgun (WGS) entry which is preliminary data.</text>
</comment>